<feature type="region of interest" description="Disordered" evidence="2">
    <location>
        <begin position="1147"/>
        <end position="1169"/>
    </location>
</feature>
<dbReference type="PANTHER" id="PTHR12752">
    <property type="entry name" value="PHOSPHOINOSITOL 3-PHOSPHATE-BINDING PROTEIN"/>
    <property type="match status" value="1"/>
</dbReference>
<sequence>MFSCLWQIWEWIDPNKMDKVKKFQGFENASATNQNIPNNDSNLQQIHQHSTAPHYYPMVHQHPQMYNNSHPHPIQSPLLLNINNQQVLHTTVHRHFQHYPQYGVNINSNEYVHQHMPRSNPQPPSQINNPLRTPQQHMETSNNNTISQGGFPPETPKQELSKDAQVKALTPKSRAKEAEKKQLRSPSARRPANAPVAFQGWLHKQGSEGLMLWKKRWFVLSEYCLFYYKGLQEEKVLGSILLPSYKVSVCGPDDKINRKFAFKCEHANMRTYILAADSQDLMMQWIHVLNLACNLQNNLEPSKEQQMAQSAEPNSYKSNTPAGQINAFYGNHMKANHVHEHTSSNITDLSNSSQQELSQCNQPLYANAPPKPRRLTDGYCSPGPEILETYSSYQGSRCDAKSPSNAYRRSLNPHEYIYSDRLFLGPQNVDRRTPDTYGRSNLTKYRNPSDYEDVYTEQSAYKRPLSPVAADNVLKKGYPTVNVGYPVVKGYAPPPIDMTLKPHYSAAVSMRRTPVPTISRPHSADFLEYKPYKIETVPSAAPVSQQARPKSSLDINMYSKDCGPVTRSNSYYVDSQELQRDNDYFYSQETYAEKMRKSAQYLQKMPVNYHPVDSSHRQHRDRYNLDMPNSYTYNQPFREQEAKLQPIRSRSALSEGSLLCAQDIENDTISRDYVLGPEQTLGVVKNAAQDQFTRSASARLSQNNAFEENVTRIEGERKREESMKRLLEWKQRMLQSPLNRKAQAQAYRGYPVGKENPQLLQNYNSDKKQKKSSITNRRSVHNLVQYNSYSSDDEENGEKSSKHTQAGRTMDTFPNNSDSLTHASLTSTTALNPPDEPATSTSIPTNQEDALPEPSLAQISISEEFTDSIITTDIRSSGALVQAILSEFQSPAVKKQPILEGNYVPMSPKISVLQSNCDTDTLPGLGNDSEENHYVEMTRTIDSVLMESTNDFDCNDQQQYEMVCFSGEKIEPVYMEVPEGTQQDNATGHNELPDILKSPTCQQTQENKSDSSDADDEASKDLDLSENPNHHRFSLSDTFRPASYYLGVSKTIPEFQDSSDSELVSPPPIPASSPPLDDDDYIPIRSTKERRNVTVPRRNSDQFFNNTPPAKEDKGSSDVRSSFLSLRDLKGPDTSLECHDTLSRLSSNSGSISSLTANSRMPVSEDFSTPTEYGEVQDIKSVEKYFERLKLTEEARLSTLGEDGHAYENFLIAKNSMRPDFAEVSNNANPVKKRFASPSSILDDCRPRCRPESSCSVSAEISSFFVNSNRSTPVIGGMDVSDPQLDAPQIVPYYYSDLSGTISSLENSLTLNNQRESINGSKRDITRIINPIKCNRHEESSLDDHFPNVLAAEARSVSVDFLNLTDKSGSIDKKNIYESDTLKRHKSQDAQPLTNCLQSRNLFLNRKTNKYHQETSNENMVRKSYSLEGLLENVLNENTVHDSTNRENSVSEGSFLWEEDSVWREQLRSVSQRHTKSMDDLDTIDVDQDSIHKKPTRAITREVTYVNDILFKSNDSGTKKAAKSKVEIKKKGSFLIDRETLRQWDLMSSAPSDDQLVKMGDRQGTQVHVVVDSCESSTDTGDIGNCQETASGSISISTKDAALGRDTFPRVVNAKGCVTPTIQTMQARSVTNLDRTAYKYDNISNYSSRNQPQCMYERDQEFRTSQNELIPKTKMNVSAGELLGRTHEELVLLLIQLRRQQAQTFQAIESCYNEIDSLQIHIHNVDQMKRMENLHKLERIKQNLLELEKQYEKRKPLVNLVDNMVKLGSLYRNPNERTDIARHIREKLEFNQYVQERRLLADEKRDWNRIEPSHVQLQQKVRQLYQLDGLIQEESRNLHNLQRDKEDIERALGGLRNRLLKGLNNPEEIEQARRQQFMLENELSRVHLMLAQNSKKLEETVAGNARLEQELLVLKQKLQSSRQQRSSPQFSNAGDSIPYMSGSNQALETNLERVQKKIGDLQKQREELSLQVRQLTDRSSTPHSHQSKHSSPIDQQAFNSNSTFTLKEASACRVNLNESLDYKKRPTSSWRETDLDTMNSIDHGYDSYSSTSTTPLYINTDIKPLGSSEFQDRNLKTSDSTSDDTALSLNPLEKQEIKTVRIVKRESERRQRDREKTFNGKCDPLMEEDDSSQGSSVLFRPTSLPHALHFEHHSLPGRSNKQKPAELSPVFKSEAAKQIITEVSKKSPTVQGQRRAVPKEHRRHHTAPHDNLVMLGTLEGRRARDDLDIERALRQRIDAPDLVRSTLSNKDLKYNEETIDNILSTPNKILIPERYIPEQMPQPSVEEQEKRNKKVESIKKMLSDTAIISAPVASMQNSNKSQDKKLNTGGKSASTSSISEEKKQREHLLQLNQILAKQVMEMSKAVAVKNLQALKLTPQPVSTEEEDSSPVTPLPLYQQRENYYS</sequence>
<evidence type="ECO:0000256" key="1">
    <source>
        <dbReference type="SAM" id="Coils"/>
    </source>
</evidence>
<feature type="compositionally biased region" description="Polar residues" evidence="2">
    <location>
        <begin position="2329"/>
        <end position="2338"/>
    </location>
</feature>
<feature type="region of interest" description="Disordered" evidence="2">
    <location>
        <begin position="2309"/>
        <end position="2344"/>
    </location>
</feature>
<reference evidence="5" key="1">
    <citation type="journal article" date="2013" name="Genome Biol.">
        <title>Draft genome of the mountain pine beetle, Dendroctonus ponderosae Hopkins, a major forest pest.</title>
        <authorList>
            <person name="Keeling C.I."/>
            <person name="Yuen M.M."/>
            <person name="Liao N.Y."/>
            <person name="Docking T.R."/>
            <person name="Chan S.K."/>
            <person name="Taylor G.A."/>
            <person name="Palmquist D.L."/>
            <person name="Jackman S.D."/>
            <person name="Nguyen A."/>
            <person name="Li M."/>
            <person name="Henderson H."/>
            <person name="Janes J.K."/>
            <person name="Zhao Y."/>
            <person name="Pandoh P."/>
            <person name="Moore R."/>
            <person name="Sperling F.A."/>
            <person name="Huber D.P."/>
            <person name="Birol I."/>
            <person name="Jones S.J."/>
            <person name="Bohlmann J."/>
        </authorList>
    </citation>
    <scope>NUCLEOTIDE SEQUENCE</scope>
</reference>
<dbReference type="PANTHER" id="PTHR12752:SF9">
    <property type="entry name" value="KRAMER, ISOFORM I"/>
    <property type="match status" value="1"/>
</dbReference>
<dbReference type="Proteomes" id="UP000019118">
    <property type="component" value="Unassembled WGS sequence"/>
</dbReference>
<feature type="region of interest" description="Disordered" evidence="2">
    <location>
        <begin position="1918"/>
        <end position="1942"/>
    </location>
</feature>
<feature type="domain" description="PH" evidence="3">
    <location>
        <begin position="195"/>
        <end position="294"/>
    </location>
</feature>
<protein>
    <recommendedName>
        <fullName evidence="3">PH domain-containing protein</fullName>
    </recommendedName>
</protein>
<dbReference type="InterPro" id="IPR040392">
    <property type="entry name" value="PKHA4-7_PH"/>
</dbReference>
<feature type="compositionally biased region" description="Polar residues" evidence="2">
    <location>
        <begin position="838"/>
        <end position="848"/>
    </location>
</feature>
<dbReference type="InterPro" id="IPR001849">
    <property type="entry name" value="PH_domain"/>
</dbReference>
<feature type="region of interest" description="Disordered" evidence="2">
    <location>
        <begin position="1001"/>
        <end position="1035"/>
    </location>
</feature>
<feature type="compositionally biased region" description="Polar residues" evidence="2">
    <location>
        <begin position="803"/>
        <end position="816"/>
    </location>
</feature>
<reference evidence="4" key="2">
    <citation type="submission" date="2024-08" db="UniProtKB">
        <authorList>
            <consortium name="EnsemblMetazoa"/>
        </authorList>
    </citation>
    <scope>IDENTIFICATION</scope>
</reference>
<dbReference type="EnsemblMetazoa" id="XM_019909690.1">
    <property type="protein sequence ID" value="XP_019765249.1"/>
    <property type="gene ID" value="LOC109541025"/>
</dbReference>
<feature type="coiled-coil region" evidence="1">
    <location>
        <begin position="1831"/>
        <end position="1858"/>
    </location>
</feature>
<evidence type="ECO:0000256" key="2">
    <source>
        <dbReference type="SAM" id="MobiDB-lite"/>
    </source>
</evidence>
<proteinExistence type="predicted"/>
<dbReference type="InterPro" id="IPR057971">
    <property type="entry name" value="PKHA4-7_TBCA"/>
</dbReference>
<feature type="region of interest" description="Disordered" evidence="2">
    <location>
        <begin position="2186"/>
        <end position="2205"/>
    </location>
</feature>
<feature type="compositionally biased region" description="Basic and acidic residues" evidence="2">
    <location>
        <begin position="1007"/>
        <end position="1023"/>
    </location>
</feature>
<dbReference type="SUPFAM" id="SSF50729">
    <property type="entry name" value="PH domain-like"/>
    <property type="match status" value="1"/>
</dbReference>
<dbReference type="Pfam" id="PF00169">
    <property type="entry name" value="PH"/>
    <property type="match status" value="1"/>
</dbReference>
<feature type="compositionally biased region" description="Low complexity" evidence="2">
    <location>
        <begin position="1918"/>
        <end position="1927"/>
    </location>
</feature>
<dbReference type="InterPro" id="IPR011993">
    <property type="entry name" value="PH-like_dom_sf"/>
</dbReference>
<dbReference type="CDD" id="cd13248">
    <property type="entry name" value="PH_PEPP1_2_3"/>
    <property type="match status" value="1"/>
</dbReference>
<feature type="region of interest" description="Disordered" evidence="2">
    <location>
        <begin position="2067"/>
        <end position="2086"/>
    </location>
</feature>
<dbReference type="Pfam" id="PF25541">
    <property type="entry name" value="TBCA_PH"/>
    <property type="match status" value="1"/>
</dbReference>
<name>A0AAR5PW64_DENPD</name>
<feature type="region of interest" description="Disordered" evidence="2">
    <location>
        <begin position="2377"/>
        <end position="2405"/>
    </location>
</feature>
<keyword evidence="1" id="KW-0175">Coiled coil</keyword>
<feature type="compositionally biased region" description="Basic and acidic residues" evidence="2">
    <location>
        <begin position="156"/>
        <end position="165"/>
    </location>
</feature>
<feature type="region of interest" description="Disordered" evidence="2">
    <location>
        <begin position="114"/>
        <end position="192"/>
    </location>
</feature>
<dbReference type="PROSITE" id="PS50003">
    <property type="entry name" value="PH_DOMAIN"/>
    <property type="match status" value="1"/>
</dbReference>
<feature type="region of interest" description="Disordered" evidence="2">
    <location>
        <begin position="2106"/>
        <end position="2136"/>
    </location>
</feature>
<feature type="compositionally biased region" description="Polar residues" evidence="2">
    <location>
        <begin position="772"/>
        <end position="790"/>
    </location>
</feature>
<feature type="region of interest" description="Disordered" evidence="2">
    <location>
        <begin position="1974"/>
        <end position="1996"/>
    </location>
</feature>
<feature type="compositionally biased region" description="Basic and acidic residues" evidence="2">
    <location>
        <begin position="2106"/>
        <end position="2118"/>
    </location>
</feature>
<organism evidence="4 5">
    <name type="scientific">Dendroctonus ponderosae</name>
    <name type="common">Mountain pine beetle</name>
    <dbReference type="NCBI Taxonomy" id="77166"/>
    <lineage>
        <taxon>Eukaryota</taxon>
        <taxon>Metazoa</taxon>
        <taxon>Ecdysozoa</taxon>
        <taxon>Arthropoda</taxon>
        <taxon>Hexapoda</taxon>
        <taxon>Insecta</taxon>
        <taxon>Pterygota</taxon>
        <taxon>Neoptera</taxon>
        <taxon>Endopterygota</taxon>
        <taxon>Coleoptera</taxon>
        <taxon>Polyphaga</taxon>
        <taxon>Cucujiformia</taxon>
        <taxon>Curculionidae</taxon>
        <taxon>Scolytinae</taxon>
        <taxon>Dendroctonus</taxon>
    </lineage>
</organism>
<keyword evidence="5" id="KW-1185">Reference proteome</keyword>
<feature type="compositionally biased region" description="Low complexity" evidence="2">
    <location>
        <begin position="817"/>
        <end position="831"/>
    </location>
</feature>
<evidence type="ECO:0000313" key="4">
    <source>
        <dbReference type="EnsemblMetazoa" id="XP_019765249.1"/>
    </source>
</evidence>
<dbReference type="Gene3D" id="2.30.29.30">
    <property type="entry name" value="Pleckstrin-homology domain (PH domain)/Phosphotyrosine-binding domain (PTB)"/>
    <property type="match status" value="1"/>
</dbReference>
<accession>A0AAR5PW64</accession>
<evidence type="ECO:0000259" key="3">
    <source>
        <dbReference type="PROSITE" id="PS50003"/>
    </source>
</evidence>
<feature type="region of interest" description="Disordered" evidence="2">
    <location>
        <begin position="748"/>
        <end position="852"/>
    </location>
</feature>
<feature type="compositionally biased region" description="Polar residues" evidence="2">
    <location>
        <begin position="1156"/>
        <end position="1169"/>
    </location>
</feature>
<dbReference type="SMART" id="SM00233">
    <property type="entry name" value="PH"/>
    <property type="match status" value="1"/>
</dbReference>
<feature type="region of interest" description="Disordered" evidence="2">
    <location>
        <begin position="1057"/>
        <end position="1119"/>
    </location>
</feature>
<evidence type="ECO:0000313" key="5">
    <source>
        <dbReference type="Proteomes" id="UP000019118"/>
    </source>
</evidence>
<feature type="compositionally biased region" description="Polar residues" evidence="2">
    <location>
        <begin position="131"/>
        <end position="148"/>
    </location>
</feature>